<reference evidence="3" key="1">
    <citation type="journal article" date="2019" name="Int. J. Syst. Evol. Microbiol.">
        <title>The Global Catalogue of Microorganisms (GCM) 10K type strain sequencing project: providing services to taxonomists for standard genome sequencing and annotation.</title>
        <authorList>
            <consortium name="The Broad Institute Genomics Platform"/>
            <consortium name="The Broad Institute Genome Sequencing Center for Infectious Disease"/>
            <person name="Wu L."/>
            <person name="Ma J."/>
        </authorList>
    </citation>
    <scope>NUCLEOTIDE SEQUENCE [LARGE SCALE GENOMIC DNA]</scope>
    <source>
        <strain evidence="3">JCM 16898</strain>
    </source>
</reference>
<dbReference type="InterPro" id="IPR040701">
    <property type="entry name" value="Bact_RF_family2"/>
</dbReference>
<feature type="region of interest" description="Disordered" evidence="1">
    <location>
        <begin position="137"/>
        <end position="161"/>
    </location>
</feature>
<evidence type="ECO:0008006" key="4">
    <source>
        <dbReference type="Google" id="ProtNLM"/>
    </source>
</evidence>
<comment type="caution">
    <text evidence="2">The sequence shown here is derived from an EMBL/GenBank/DDBJ whole genome shotgun (WGS) entry which is preliminary data.</text>
</comment>
<proteinExistence type="predicted"/>
<dbReference type="RefSeq" id="WP_344865178.1">
    <property type="nucleotide sequence ID" value="NZ_BAAAZN010000013.1"/>
</dbReference>
<evidence type="ECO:0000313" key="2">
    <source>
        <dbReference type="EMBL" id="GAA3565597.1"/>
    </source>
</evidence>
<name>A0ABP6XDT1_9PSEU</name>
<protein>
    <recommendedName>
        <fullName evidence="4">Peptide chain release factor 1</fullName>
    </recommendedName>
</protein>
<dbReference type="Pfam" id="PF18844">
    <property type="entry name" value="baeRF_family2"/>
    <property type="match status" value="1"/>
</dbReference>
<accession>A0ABP6XDT1</accession>
<gene>
    <name evidence="2" type="ORF">GCM10022222_56700</name>
</gene>
<dbReference type="Proteomes" id="UP001500689">
    <property type="component" value="Unassembled WGS sequence"/>
</dbReference>
<dbReference type="EMBL" id="BAAAZN010000013">
    <property type="protein sequence ID" value="GAA3565597.1"/>
    <property type="molecule type" value="Genomic_DNA"/>
</dbReference>
<evidence type="ECO:0000313" key="3">
    <source>
        <dbReference type="Proteomes" id="UP001500689"/>
    </source>
</evidence>
<organism evidence="2 3">
    <name type="scientific">Amycolatopsis ultiminotia</name>
    <dbReference type="NCBI Taxonomy" id="543629"/>
    <lineage>
        <taxon>Bacteria</taxon>
        <taxon>Bacillati</taxon>
        <taxon>Actinomycetota</taxon>
        <taxon>Actinomycetes</taxon>
        <taxon>Pseudonocardiales</taxon>
        <taxon>Pseudonocardiaceae</taxon>
        <taxon>Amycolatopsis</taxon>
    </lineage>
</organism>
<evidence type="ECO:0000256" key="1">
    <source>
        <dbReference type="SAM" id="MobiDB-lite"/>
    </source>
</evidence>
<sequence length="361" mass="37983">MDAHAFGELTSAHGPFASVHFDDSHHSEDSDKQLRLRIKEITTALADQGADAETVDALVRAIEDAPPPVGESGRSLIAAQGTVLLDHRLTAPPPELIVRYSALPYLVPLASHEAEWPPHVVVVADSVGAEITRHSRHGTHTETVSGSDHPVHTVRGGGTAHKDLQNRTEETAKQNLAKIADAVGKAAGRIGAEIVVLAGEVQTRSALQDLLPESVRRITTTVEGSSRTESSDELGSQVTELLLSRHLTDLDDLAERFRAETGRESGLAVSGLTGVTAALSEASVATLLIGEPGDAVVFTGPEPAQVGTDGTRLDALGVPEPSRHRADEALPYAAVATGADVVVMDERLPLPDGFGAILRHS</sequence>
<keyword evidence="3" id="KW-1185">Reference proteome</keyword>